<gene>
    <name evidence="1" type="ORF">DICVIV_08444</name>
</gene>
<dbReference type="EMBL" id="KN716404">
    <property type="protein sequence ID" value="KJH45496.1"/>
    <property type="molecule type" value="Genomic_DNA"/>
</dbReference>
<reference evidence="2" key="2">
    <citation type="journal article" date="2016" name="Sci. Rep.">
        <title>Dictyocaulus viviparus genome, variome and transcriptome elucidate lungworm biology and support future intervention.</title>
        <authorList>
            <person name="McNulty S.N."/>
            <person name="Strube C."/>
            <person name="Rosa B.A."/>
            <person name="Martin J.C."/>
            <person name="Tyagi R."/>
            <person name="Choi Y.J."/>
            <person name="Wang Q."/>
            <person name="Hallsworth Pepin K."/>
            <person name="Zhang X."/>
            <person name="Ozersky P."/>
            <person name="Wilson R.K."/>
            <person name="Sternberg P.W."/>
            <person name="Gasser R.B."/>
            <person name="Mitreva M."/>
        </authorList>
    </citation>
    <scope>NUCLEOTIDE SEQUENCE [LARGE SCALE GENOMIC DNA]</scope>
    <source>
        <strain evidence="2">HannoverDv2000</strain>
    </source>
</reference>
<accession>A0A0D8XSY9</accession>
<sequence length="91" mass="10141">MYALYRHAAVDLHIHQAVTPIHEIISGISGVALLRQERLRPSAAPHHPVCPRWRTLGSLTALYQGIISKKDSIRIEFCSSDGMSLFASQFT</sequence>
<dbReference type="Proteomes" id="UP000053766">
    <property type="component" value="Unassembled WGS sequence"/>
</dbReference>
<reference evidence="1 2" key="1">
    <citation type="submission" date="2013-11" db="EMBL/GenBank/DDBJ databases">
        <title>Draft genome of the bovine lungworm Dictyocaulus viviparus.</title>
        <authorList>
            <person name="Mitreva M."/>
        </authorList>
    </citation>
    <scope>NUCLEOTIDE SEQUENCE [LARGE SCALE GENOMIC DNA]</scope>
    <source>
        <strain evidence="1 2">HannoverDv2000</strain>
    </source>
</reference>
<protein>
    <submittedName>
        <fullName evidence="1">Uncharacterized protein</fullName>
    </submittedName>
</protein>
<evidence type="ECO:0000313" key="1">
    <source>
        <dbReference type="EMBL" id="KJH45496.1"/>
    </source>
</evidence>
<organism evidence="1 2">
    <name type="scientific">Dictyocaulus viviparus</name>
    <name type="common">Bovine lungworm</name>
    <dbReference type="NCBI Taxonomy" id="29172"/>
    <lineage>
        <taxon>Eukaryota</taxon>
        <taxon>Metazoa</taxon>
        <taxon>Ecdysozoa</taxon>
        <taxon>Nematoda</taxon>
        <taxon>Chromadorea</taxon>
        <taxon>Rhabditida</taxon>
        <taxon>Rhabditina</taxon>
        <taxon>Rhabditomorpha</taxon>
        <taxon>Strongyloidea</taxon>
        <taxon>Metastrongylidae</taxon>
        <taxon>Dictyocaulus</taxon>
    </lineage>
</organism>
<evidence type="ECO:0000313" key="2">
    <source>
        <dbReference type="Proteomes" id="UP000053766"/>
    </source>
</evidence>
<proteinExistence type="predicted"/>
<keyword evidence="2" id="KW-1185">Reference proteome</keyword>
<name>A0A0D8XSY9_DICVI</name>
<dbReference type="AlphaFoldDB" id="A0A0D8XSY9"/>